<dbReference type="InterPro" id="IPR038385">
    <property type="entry name" value="Sua5/YwlC_C"/>
</dbReference>
<feature type="binding site" evidence="14">
    <location>
        <position position="131"/>
    </location>
    <ligand>
        <name>L-threonine</name>
        <dbReference type="ChEBI" id="CHEBI:57926"/>
    </ligand>
</feature>
<evidence type="ECO:0000256" key="11">
    <source>
        <dbReference type="ARBA" id="ARBA00029774"/>
    </source>
</evidence>
<keyword evidence="10 13" id="KW-0067">ATP-binding</keyword>
<feature type="binding site" evidence="14">
    <location>
        <position position="191"/>
    </location>
    <ligand>
        <name>L-threonine</name>
        <dbReference type="ChEBI" id="CHEBI:57926"/>
    </ligand>
</feature>
<keyword evidence="7 13" id="KW-0819">tRNA processing</keyword>
<dbReference type="InterPro" id="IPR010923">
    <property type="entry name" value="T(6)A37_SUA5"/>
</dbReference>
<dbReference type="Pfam" id="PF01300">
    <property type="entry name" value="Sua5_yciO_yrdC"/>
    <property type="match status" value="1"/>
</dbReference>
<dbReference type="Pfam" id="PF03481">
    <property type="entry name" value="Sua5_C"/>
    <property type="match status" value="1"/>
</dbReference>
<feature type="binding site" evidence="14">
    <location>
        <position position="151"/>
    </location>
    <ligand>
        <name>L-threonine</name>
        <dbReference type="ChEBI" id="CHEBI:57926"/>
    </ligand>
</feature>
<dbReference type="GO" id="GO:0008033">
    <property type="term" value="P:tRNA processing"/>
    <property type="evidence" value="ECO:0007669"/>
    <property type="project" value="UniProtKB-KW"/>
</dbReference>
<keyword evidence="17" id="KW-1185">Reference proteome</keyword>
<evidence type="ECO:0000256" key="9">
    <source>
        <dbReference type="ARBA" id="ARBA00022741"/>
    </source>
</evidence>
<evidence type="ECO:0000256" key="5">
    <source>
        <dbReference type="ARBA" id="ARBA00022490"/>
    </source>
</evidence>
<comment type="catalytic activity">
    <reaction evidence="12 13">
        <text>L-threonine + hydrogencarbonate + ATP = L-threonylcarbamoyladenylate + diphosphate + H2O</text>
        <dbReference type="Rhea" id="RHEA:36407"/>
        <dbReference type="ChEBI" id="CHEBI:15377"/>
        <dbReference type="ChEBI" id="CHEBI:17544"/>
        <dbReference type="ChEBI" id="CHEBI:30616"/>
        <dbReference type="ChEBI" id="CHEBI:33019"/>
        <dbReference type="ChEBI" id="CHEBI:57926"/>
        <dbReference type="ChEBI" id="CHEBI:73682"/>
        <dbReference type="EC" id="2.7.7.87"/>
    </reaction>
</comment>
<proteinExistence type="inferred from homology"/>
<dbReference type="NCBIfam" id="TIGR00057">
    <property type="entry name" value="L-threonylcarbamoyladenylate synthase"/>
    <property type="match status" value="1"/>
</dbReference>
<dbReference type="GO" id="GO:0006450">
    <property type="term" value="P:regulation of translational fidelity"/>
    <property type="evidence" value="ECO:0007669"/>
    <property type="project" value="TreeGrafter"/>
</dbReference>
<sequence>MDTKIWGITSEDVKTPLTSETTSKLEEIKLAYEYGEIVAIPTETVYGLGGDATNPEAIGKIFHAKNRPGDNPLIVHIHNYEQLESFTSYVDDKVKKLMDYFWPGPISFILPLKDGVLASSTVAEMDSVAVRMPSHPVARKILEYTRIPIAAPSANLSGKPSPTDAGHVINDLNGEIFGIVVSEQSEIGLESTVLDCTQFPYKIARPGHISIDELQEVLEAEVLEHQDTMERPISPGMKYKHYAPRQPMIVIEGGINSNTNLKVPDDISKEKVGVIAPETVRQYVDKNMQFVSLCRDEESYREAAKNLYAALRHMDASDVEIIYIYGFKQTSETEALMNRIYKATGNTIIKG</sequence>
<evidence type="ECO:0000259" key="15">
    <source>
        <dbReference type="PROSITE" id="PS51163"/>
    </source>
</evidence>
<keyword evidence="8 13" id="KW-0548">Nucleotidyltransferase</keyword>
<dbReference type="PROSITE" id="PS51163">
    <property type="entry name" value="YRDC"/>
    <property type="match status" value="1"/>
</dbReference>
<dbReference type="GO" id="GO:0005524">
    <property type="term" value="F:ATP binding"/>
    <property type="evidence" value="ECO:0007669"/>
    <property type="project" value="UniProtKB-UniRule"/>
</dbReference>
<evidence type="ECO:0000313" key="16">
    <source>
        <dbReference type="EMBL" id="MBB5176044.1"/>
    </source>
</evidence>
<dbReference type="GO" id="GO:0005737">
    <property type="term" value="C:cytoplasm"/>
    <property type="evidence" value="ECO:0007669"/>
    <property type="project" value="UniProtKB-SubCell"/>
</dbReference>
<feature type="binding site" evidence="14">
    <location>
        <position position="44"/>
    </location>
    <ligand>
        <name>L-threonine</name>
        <dbReference type="ChEBI" id="CHEBI:57926"/>
    </ligand>
</feature>
<protein>
    <recommendedName>
        <fullName evidence="4 13">Threonylcarbamoyl-AMP synthase</fullName>
        <shortName evidence="13">TC-AMP synthase</shortName>
        <ecNumber evidence="3 13">2.7.7.87</ecNumber>
    </recommendedName>
    <alternativeName>
        <fullName evidence="11 13">L-threonylcarbamoyladenylate synthase</fullName>
    </alternativeName>
</protein>
<feature type="binding site" evidence="14">
    <location>
        <position position="161"/>
    </location>
    <ligand>
        <name>ATP</name>
        <dbReference type="ChEBI" id="CHEBI:30616"/>
    </ligand>
</feature>
<evidence type="ECO:0000256" key="12">
    <source>
        <dbReference type="ARBA" id="ARBA00048366"/>
    </source>
</evidence>
<feature type="binding site" evidence="14">
    <location>
        <position position="76"/>
    </location>
    <ligand>
        <name>L-threonine</name>
        <dbReference type="ChEBI" id="CHEBI:57926"/>
    </ligand>
</feature>
<dbReference type="PANTHER" id="PTHR17490:SF16">
    <property type="entry name" value="THREONYLCARBAMOYL-AMP SYNTHASE"/>
    <property type="match status" value="1"/>
</dbReference>
<feature type="binding site" evidence="14">
    <location>
        <position position="153"/>
    </location>
    <ligand>
        <name>ATP</name>
        <dbReference type="ChEBI" id="CHEBI:30616"/>
    </ligand>
</feature>
<dbReference type="Gene3D" id="3.90.870.10">
    <property type="entry name" value="DHBP synthase"/>
    <property type="match status" value="1"/>
</dbReference>
<feature type="binding site" evidence="14">
    <location>
        <position position="67"/>
    </location>
    <ligand>
        <name>ATP</name>
        <dbReference type="ChEBI" id="CHEBI:30616"/>
    </ligand>
</feature>
<dbReference type="FunFam" id="3.90.870.10:FF:000009">
    <property type="entry name" value="Threonylcarbamoyl-AMP synthase, putative"/>
    <property type="match status" value="1"/>
</dbReference>
<evidence type="ECO:0000256" key="10">
    <source>
        <dbReference type="ARBA" id="ARBA00022840"/>
    </source>
</evidence>
<gene>
    <name evidence="16" type="ORF">HNQ45_000928</name>
</gene>
<dbReference type="PANTHER" id="PTHR17490">
    <property type="entry name" value="SUA5"/>
    <property type="match status" value="1"/>
</dbReference>
<evidence type="ECO:0000256" key="13">
    <source>
        <dbReference type="PIRNR" id="PIRNR004930"/>
    </source>
</evidence>
<dbReference type="SUPFAM" id="SSF55821">
    <property type="entry name" value="YrdC/RibB"/>
    <property type="match status" value="1"/>
</dbReference>
<dbReference type="GO" id="GO:0003725">
    <property type="term" value="F:double-stranded RNA binding"/>
    <property type="evidence" value="ECO:0007669"/>
    <property type="project" value="UniProtKB-UniRule"/>
</dbReference>
<dbReference type="InterPro" id="IPR006070">
    <property type="entry name" value="Sua5-like_dom"/>
</dbReference>
<dbReference type="RefSeq" id="WP_183673904.1">
    <property type="nucleotide sequence ID" value="NZ_CBCRYX010000007.1"/>
</dbReference>
<name>A0A9Q2CYW0_9STAP</name>
<evidence type="ECO:0000256" key="14">
    <source>
        <dbReference type="PIRSR" id="PIRSR004930-1"/>
    </source>
</evidence>
<dbReference type="GO" id="GO:0061710">
    <property type="term" value="F:L-threonylcarbamoyladenylate synthase"/>
    <property type="evidence" value="ECO:0007669"/>
    <property type="project" value="UniProtKB-EC"/>
</dbReference>
<evidence type="ECO:0000256" key="7">
    <source>
        <dbReference type="ARBA" id="ARBA00022694"/>
    </source>
</evidence>
<keyword evidence="5 13" id="KW-0963">Cytoplasm</keyword>
<evidence type="ECO:0000256" key="1">
    <source>
        <dbReference type="ARBA" id="ARBA00004496"/>
    </source>
</evidence>
<dbReference type="AlphaFoldDB" id="A0A9Q2CYW0"/>
<dbReference type="EMBL" id="JACHHF010000004">
    <property type="protein sequence ID" value="MBB5176044.1"/>
    <property type="molecule type" value="Genomic_DNA"/>
</dbReference>
<comment type="function">
    <text evidence="13">Required for the formation of a threonylcarbamoyl group on adenosine at position 37 (t(6)A37) in tRNAs that read codons beginning with adenine.</text>
</comment>
<dbReference type="GO" id="GO:0000049">
    <property type="term" value="F:tRNA binding"/>
    <property type="evidence" value="ECO:0007669"/>
    <property type="project" value="TreeGrafter"/>
</dbReference>
<dbReference type="InterPro" id="IPR050156">
    <property type="entry name" value="TC-AMP_synthase_SUA5"/>
</dbReference>
<comment type="similarity">
    <text evidence="2 13">Belongs to the SUA5 family.</text>
</comment>
<comment type="caution">
    <text evidence="16">The sequence shown here is derived from an EMBL/GenBank/DDBJ whole genome shotgun (WGS) entry which is preliminary data.</text>
</comment>
<organism evidence="16 17">
    <name type="scientific">Nosocomiicoccus ampullae</name>
    <dbReference type="NCBI Taxonomy" id="489910"/>
    <lineage>
        <taxon>Bacteria</taxon>
        <taxon>Bacillati</taxon>
        <taxon>Bacillota</taxon>
        <taxon>Bacilli</taxon>
        <taxon>Bacillales</taxon>
        <taxon>Staphylococcaceae</taxon>
        <taxon>Nosocomiicoccus</taxon>
    </lineage>
</organism>
<keyword evidence="6 13" id="KW-0808">Transferase</keyword>
<evidence type="ECO:0000256" key="3">
    <source>
        <dbReference type="ARBA" id="ARBA00012584"/>
    </source>
</evidence>
<accession>A0A9Q2CYW0</accession>
<dbReference type="EC" id="2.7.7.87" evidence="3 13"/>
<evidence type="ECO:0000256" key="2">
    <source>
        <dbReference type="ARBA" id="ARBA00007663"/>
    </source>
</evidence>
<dbReference type="InterPro" id="IPR005145">
    <property type="entry name" value="Sua5_C"/>
</dbReference>
<reference evidence="16 17" key="1">
    <citation type="submission" date="2020-08" db="EMBL/GenBank/DDBJ databases">
        <title>Genomic Encyclopedia of Type Strains, Phase IV (KMG-IV): sequencing the most valuable type-strain genomes for metagenomic binning, comparative biology and taxonomic classification.</title>
        <authorList>
            <person name="Goeker M."/>
        </authorList>
    </citation>
    <scope>NUCLEOTIDE SEQUENCE [LARGE SCALE GENOMIC DNA]</scope>
    <source>
        <strain evidence="16 17">DSM 19163</strain>
    </source>
</reference>
<evidence type="ECO:0000256" key="6">
    <source>
        <dbReference type="ARBA" id="ARBA00022679"/>
    </source>
</evidence>
<feature type="domain" description="YrdC-like" evidence="15">
    <location>
        <begin position="22"/>
        <end position="209"/>
    </location>
</feature>
<feature type="binding site" evidence="14">
    <location>
        <position position="205"/>
    </location>
    <ligand>
        <name>ATP</name>
        <dbReference type="ChEBI" id="CHEBI:30616"/>
    </ligand>
</feature>
<keyword evidence="9 13" id="KW-0547">Nucleotide-binding</keyword>
<evidence type="ECO:0000256" key="4">
    <source>
        <dbReference type="ARBA" id="ARBA00015492"/>
    </source>
</evidence>
<dbReference type="InterPro" id="IPR017945">
    <property type="entry name" value="DHBP_synth_RibB-like_a/b_dom"/>
</dbReference>
<evidence type="ECO:0000313" key="17">
    <source>
        <dbReference type="Proteomes" id="UP000579136"/>
    </source>
</evidence>
<dbReference type="Proteomes" id="UP000579136">
    <property type="component" value="Unassembled WGS sequence"/>
</dbReference>
<comment type="subcellular location">
    <subcellularLocation>
        <location evidence="1 13">Cytoplasm</location>
    </subcellularLocation>
</comment>
<feature type="binding site" evidence="14">
    <location>
        <position position="242"/>
    </location>
    <ligand>
        <name>ATP</name>
        <dbReference type="ChEBI" id="CHEBI:30616"/>
    </ligand>
</feature>
<feature type="binding site" evidence="14">
    <location>
        <position position="71"/>
    </location>
    <ligand>
        <name>ATP</name>
        <dbReference type="ChEBI" id="CHEBI:30616"/>
    </ligand>
</feature>
<dbReference type="Gene3D" id="3.40.50.11030">
    <property type="entry name" value="Threonylcarbamoyl-AMP synthase, C-terminal domain"/>
    <property type="match status" value="1"/>
</dbReference>
<dbReference type="PIRSF" id="PIRSF004930">
    <property type="entry name" value="Tln_factor_SUA5"/>
    <property type="match status" value="1"/>
</dbReference>
<evidence type="ECO:0000256" key="8">
    <source>
        <dbReference type="ARBA" id="ARBA00022695"/>
    </source>
</evidence>